<feature type="compositionally biased region" description="Basic and acidic residues" evidence="1">
    <location>
        <begin position="431"/>
        <end position="446"/>
    </location>
</feature>
<sequence>MSLAAIVLPLATAFAPQQGAVAPPPGMVFVEGGRVTVGADKDHLEPLIEADQEFAPSFASEFPQHTENVREFFLMPTEVTNEQYAAFVRATGHRVPFHMADQEAVAAAQAAFLEEDGRRRQELKDAGQTVPPAQKFDQQAWWDDNWRDFEWSIPEGKEDHPVVYVDYQDAQAYAKWAGLRLMTEVEFQAAGRGKEETVYPWGDEWDGSKVTSSADRPKSSTLAVGATKSATGAGFYDLLGSVWEWTSSPFTPFDKYKAFTVDVGKGSRSRTVNAAAEWNADFRVAVGGSWGSPAFHCRLTTRRRCDRSQQTAALGFRCAASPGIATDLVQAVVDDLPHALRPDLDLEPVAALSMDRYISDAGTAKVPGYARITGYDYFSVIPVDRILHSNPSSFGVETLEEGPVGVAVLTTSLPILEPALEPGTYLISFREKGKDRRDKGEEDEKAAAQGVASRQDGPSADEAEPAYDIESANLLITDANGVLIHAIPIKDVEYATVDKDYPDGRLLVTAYKAPKRAGEDEVVGDTLGVTLDVSSKNSKKAMRFEFKVKVEKDLIDGTWRKR</sequence>
<dbReference type="PANTHER" id="PTHR23150">
    <property type="entry name" value="SULFATASE MODIFYING FACTOR 1, 2"/>
    <property type="match status" value="1"/>
</dbReference>
<proteinExistence type="predicted"/>
<accession>A0A518BPS5</accession>
<dbReference type="EMBL" id="CP036287">
    <property type="protein sequence ID" value="QDU68984.1"/>
    <property type="molecule type" value="Genomic_DNA"/>
</dbReference>
<dbReference type="KEGG" id="pbap:Pla133_40990"/>
<dbReference type="Pfam" id="PF03781">
    <property type="entry name" value="FGE-sulfatase"/>
    <property type="match status" value="1"/>
</dbReference>
<keyword evidence="3" id="KW-0418">Kinase</keyword>
<dbReference type="EC" id="2.7.11.1" evidence="3"/>
<reference evidence="3 4" key="1">
    <citation type="submission" date="2019-02" db="EMBL/GenBank/DDBJ databases">
        <title>Deep-cultivation of Planctomycetes and their phenomic and genomic characterization uncovers novel biology.</title>
        <authorList>
            <person name="Wiegand S."/>
            <person name="Jogler M."/>
            <person name="Boedeker C."/>
            <person name="Pinto D."/>
            <person name="Vollmers J."/>
            <person name="Rivas-Marin E."/>
            <person name="Kohn T."/>
            <person name="Peeters S.H."/>
            <person name="Heuer A."/>
            <person name="Rast P."/>
            <person name="Oberbeckmann S."/>
            <person name="Bunk B."/>
            <person name="Jeske O."/>
            <person name="Meyerdierks A."/>
            <person name="Storesund J.E."/>
            <person name="Kallscheuer N."/>
            <person name="Luecker S."/>
            <person name="Lage O.M."/>
            <person name="Pohl T."/>
            <person name="Merkel B.J."/>
            <person name="Hornburger P."/>
            <person name="Mueller R.-W."/>
            <person name="Bruemmer F."/>
            <person name="Labrenz M."/>
            <person name="Spormann A.M."/>
            <person name="Op den Camp H."/>
            <person name="Overmann J."/>
            <person name="Amann R."/>
            <person name="Jetten M.S.M."/>
            <person name="Mascher T."/>
            <person name="Medema M.H."/>
            <person name="Devos D.P."/>
            <person name="Kaster A.-K."/>
            <person name="Ovreas L."/>
            <person name="Rohde M."/>
            <person name="Galperin M.Y."/>
            <person name="Jogler C."/>
        </authorList>
    </citation>
    <scope>NUCLEOTIDE SEQUENCE [LARGE SCALE GENOMIC DNA]</scope>
    <source>
        <strain evidence="3 4">Pla133</strain>
    </source>
</reference>
<protein>
    <submittedName>
        <fullName evidence="3">Serine/threonine-protein kinase pkn1</fullName>
        <ecNumber evidence="3">2.7.11.1</ecNumber>
    </submittedName>
</protein>
<gene>
    <name evidence="3" type="primary">pkn1_13</name>
    <name evidence="3" type="ORF">Pla133_40990</name>
</gene>
<organism evidence="3 4">
    <name type="scientific">Engelhardtia mirabilis</name>
    <dbReference type="NCBI Taxonomy" id="2528011"/>
    <lineage>
        <taxon>Bacteria</taxon>
        <taxon>Pseudomonadati</taxon>
        <taxon>Planctomycetota</taxon>
        <taxon>Planctomycetia</taxon>
        <taxon>Planctomycetia incertae sedis</taxon>
        <taxon>Engelhardtia</taxon>
    </lineage>
</organism>
<dbReference type="InterPro" id="IPR005532">
    <property type="entry name" value="SUMF_dom"/>
</dbReference>
<dbReference type="Gene3D" id="3.90.1580.10">
    <property type="entry name" value="paralog of FGE (formylglycine-generating enzyme)"/>
    <property type="match status" value="1"/>
</dbReference>
<dbReference type="InterPro" id="IPR051043">
    <property type="entry name" value="Sulfatase_Mod_Factor_Kinase"/>
</dbReference>
<evidence type="ECO:0000259" key="2">
    <source>
        <dbReference type="Pfam" id="PF03781"/>
    </source>
</evidence>
<dbReference type="RefSeq" id="WP_145068475.1">
    <property type="nucleotide sequence ID" value="NZ_CP036287.1"/>
</dbReference>
<dbReference type="InterPro" id="IPR042095">
    <property type="entry name" value="SUMF_sf"/>
</dbReference>
<evidence type="ECO:0000313" key="4">
    <source>
        <dbReference type="Proteomes" id="UP000316921"/>
    </source>
</evidence>
<dbReference type="PANTHER" id="PTHR23150:SF19">
    <property type="entry name" value="FORMYLGLYCINE-GENERATING ENZYME"/>
    <property type="match status" value="1"/>
</dbReference>
<dbReference type="InterPro" id="IPR016187">
    <property type="entry name" value="CTDL_fold"/>
</dbReference>
<evidence type="ECO:0000256" key="1">
    <source>
        <dbReference type="SAM" id="MobiDB-lite"/>
    </source>
</evidence>
<dbReference type="Proteomes" id="UP000316921">
    <property type="component" value="Chromosome"/>
</dbReference>
<feature type="domain" description="Sulfatase-modifying factor enzyme-like" evidence="2">
    <location>
        <begin position="25"/>
        <end position="319"/>
    </location>
</feature>
<evidence type="ECO:0000313" key="3">
    <source>
        <dbReference type="EMBL" id="QDU68984.1"/>
    </source>
</evidence>
<name>A0A518BPS5_9BACT</name>
<dbReference type="SUPFAM" id="SSF56436">
    <property type="entry name" value="C-type lectin-like"/>
    <property type="match status" value="1"/>
</dbReference>
<dbReference type="AlphaFoldDB" id="A0A518BPS5"/>
<keyword evidence="3" id="KW-0808">Transferase</keyword>
<keyword evidence="4" id="KW-1185">Reference proteome</keyword>
<feature type="region of interest" description="Disordered" evidence="1">
    <location>
        <begin position="431"/>
        <end position="463"/>
    </location>
</feature>
<dbReference type="GO" id="GO:0120147">
    <property type="term" value="F:formylglycine-generating oxidase activity"/>
    <property type="evidence" value="ECO:0007669"/>
    <property type="project" value="TreeGrafter"/>
</dbReference>
<dbReference type="GO" id="GO:0004674">
    <property type="term" value="F:protein serine/threonine kinase activity"/>
    <property type="evidence" value="ECO:0007669"/>
    <property type="project" value="UniProtKB-EC"/>
</dbReference>